<proteinExistence type="predicted"/>
<reference evidence="1 2" key="1">
    <citation type="journal article" date="2016" name="Mol. Biol. Evol.">
        <title>Comparative Genomics of Early-Diverging Mushroom-Forming Fungi Provides Insights into the Origins of Lignocellulose Decay Capabilities.</title>
        <authorList>
            <person name="Nagy L.G."/>
            <person name="Riley R."/>
            <person name="Tritt A."/>
            <person name="Adam C."/>
            <person name="Daum C."/>
            <person name="Floudas D."/>
            <person name="Sun H."/>
            <person name="Yadav J.S."/>
            <person name="Pangilinan J."/>
            <person name="Larsson K.H."/>
            <person name="Matsuura K."/>
            <person name="Barry K."/>
            <person name="Labutti K."/>
            <person name="Kuo R."/>
            <person name="Ohm R.A."/>
            <person name="Bhattacharya S.S."/>
            <person name="Shirouzu T."/>
            <person name="Yoshinaga Y."/>
            <person name="Martin F.M."/>
            <person name="Grigoriev I.V."/>
            <person name="Hibbett D.S."/>
        </authorList>
    </citation>
    <scope>NUCLEOTIDE SEQUENCE [LARGE SCALE GENOMIC DNA]</scope>
    <source>
        <strain evidence="1 2">HHB9708</strain>
    </source>
</reference>
<accession>A0A164X6S5</accession>
<dbReference type="STRING" id="1314777.A0A164X6S5"/>
<evidence type="ECO:0000313" key="1">
    <source>
        <dbReference type="EMBL" id="KZS95686.1"/>
    </source>
</evidence>
<organism evidence="1 2">
    <name type="scientific">Sistotremastrum niveocremeum HHB9708</name>
    <dbReference type="NCBI Taxonomy" id="1314777"/>
    <lineage>
        <taxon>Eukaryota</taxon>
        <taxon>Fungi</taxon>
        <taxon>Dikarya</taxon>
        <taxon>Basidiomycota</taxon>
        <taxon>Agaricomycotina</taxon>
        <taxon>Agaricomycetes</taxon>
        <taxon>Sistotremastrales</taxon>
        <taxon>Sistotremastraceae</taxon>
        <taxon>Sertulicium</taxon>
        <taxon>Sertulicium niveocremeum</taxon>
    </lineage>
</organism>
<name>A0A164X6S5_9AGAM</name>
<protein>
    <recommendedName>
        <fullName evidence="3">MYND-type domain-containing protein</fullName>
    </recommendedName>
</protein>
<dbReference type="Proteomes" id="UP000076722">
    <property type="component" value="Unassembled WGS sequence"/>
</dbReference>
<dbReference type="EMBL" id="KV419401">
    <property type="protein sequence ID" value="KZS95686.1"/>
    <property type="molecule type" value="Genomic_DNA"/>
</dbReference>
<gene>
    <name evidence="1" type="ORF">SISNIDRAFT_548494</name>
</gene>
<dbReference type="InterPro" id="IPR046341">
    <property type="entry name" value="SET_dom_sf"/>
</dbReference>
<dbReference type="AlphaFoldDB" id="A0A164X6S5"/>
<evidence type="ECO:0008006" key="3">
    <source>
        <dbReference type="Google" id="ProtNLM"/>
    </source>
</evidence>
<keyword evidence="2" id="KW-1185">Reference proteome</keyword>
<dbReference type="Gene3D" id="2.170.270.10">
    <property type="entry name" value="SET domain"/>
    <property type="match status" value="1"/>
</dbReference>
<dbReference type="Gene3D" id="6.10.140.2220">
    <property type="match status" value="1"/>
</dbReference>
<sequence length="838" mass="93985">MGPKGVFRHVEISMDDIAEECDSVEVPFSWDTMCDIVCRHLHLAISTPQDIKAIHKANAASVVVREIYDCFVQCGNNERVHGGILVAVSRMHRDAILAREIFNQGVFWAGFLCLQIHPNSSQLRELAIQTMIDLATKSCPDTRMLCSQALTGIPQISPWILTYASEPHMFPQILTLLRAYLSALNAYDLVYTDSLRADKLSDLKLPELVGVLVDLLETYNSQVPIVWDTLDLISEIFTWIAYYDSKPIEELPAKKGILLFVCFFLSPSLTIRCRGFLGLLNIFYKNSSRDVRLCNPRMILRYPGYPNPDGLRRKVGKVRLDGDDLRVRALPYEEIILRYQNPSTKLLSNLQPFDPYEAALRFVDFELNGPSNDAESFVYPCAELIGIPLSQVVNELVDDMEVALRFHRKEYEADVLRVGFLMRLFDVVSTSRALSDMRQPAFESAKLAAKICSETWPGRCYFYYSRMKMHTGSSKEYELLHTKATECPDATSYLLHRIHYQATINVFSEGIVYTALGTEGAHDSSRAYGAQQLYLAATGFLARDKWLPPPHVRERHIMTILAIAIQLITDMGQLTMSKINSLLSETMKSSVTLFNQGSKELWELWLAVLHLGIHCEKSPKKWAWASLLKKMGKMPEISAESQRLTEHKVDLGDGASTDLKAGETFESSIHTILGAPVDDGSSRCTWCLQTTMGLKKCARCRMTKYCGKDCLCTMWLSISRKIGLAVLVGALFNTLGSYAQIPANPCTPGAIAVGEDITVDFSFGVIWDNNCNILDNLGESSPPNTGPDNNCGTDWFHGSVTTCDSKFATTSFHLLMLALTIFLKLRYHQCEDPGWSPA</sequence>
<evidence type="ECO:0000313" key="2">
    <source>
        <dbReference type="Proteomes" id="UP000076722"/>
    </source>
</evidence>